<feature type="transmembrane region" description="Helical" evidence="6">
    <location>
        <begin position="198"/>
        <end position="219"/>
    </location>
</feature>
<feature type="region of interest" description="Disordered" evidence="5">
    <location>
        <begin position="361"/>
        <end position="380"/>
    </location>
</feature>
<dbReference type="PANTHER" id="PTHR43077">
    <property type="entry name" value="TRANSPORT PERMEASE YVFS-RELATED"/>
    <property type="match status" value="1"/>
</dbReference>
<evidence type="ECO:0000313" key="9">
    <source>
        <dbReference type="Proteomes" id="UP001596356"/>
    </source>
</evidence>
<dbReference type="EMBL" id="JBHSWJ010000002">
    <property type="protein sequence ID" value="MFC6715734.1"/>
    <property type="molecule type" value="Genomic_DNA"/>
</dbReference>
<evidence type="ECO:0000259" key="7">
    <source>
        <dbReference type="Pfam" id="PF12698"/>
    </source>
</evidence>
<feature type="transmembrane region" description="Helical" evidence="6">
    <location>
        <begin position="231"/>
        <end position="252"/>
    </location>
</feature>
<keyword evidence="9" id="KW-1185">Reference proteome</keyword>
<feature type="transmembrane region" description="Helical" evidence="6">
    <location>
        <begin position="28"/>
        <end position="46"/>
    </location>
</feature>
<dbReference type="Pfam" id="PF12698">
    <property type="entry name" value="ABC2_membrane_3"/>
    <property type="match status" value="1"/>
</dbReference>
<keyword evidence="2 6" id="KW-0812">Transmembrane</keyword>
<protein>
    <submittedName>
        <fullName evidence="8">ABC transporter permease</fullName>
    </submittedName>
</protein>
<feature type="transmembrane region" description="Helical" evidence="6">
    <location>
        <begin position="166"/>
        <end position="186"/>
    </location>
</feature>
<accession>A0ABW2AXE0</accession>
<evidence type="ECO:0000256" key="2">
    <source>
        <dbReference type="ARBA" id="ARBA00022692"/>
    </source>
</evidence>
<evidence type="ECO:0000256" key="3">
    <source>
        <dbReference type="ARBA" id="ARBA00022989"/>
    </source>
</evidence>
<dbReference type="InterPro" id="IPR013525">
    <property type="entry name" value="ABC2_TM"/>
</dbReference>
<dbReference type="PANTHER" id="PTHR43077:SF10">
    <property type="entry name" value="TRANSPORT PERMEASE PROTEIN"/>
    <property type="match status" value="1"/>
</dbReference>
<comment type="caution">
    <text evidence="8">The sequence shown here is derived from an EMBL/GenBank/DDBJ whole genome shotgun (WGS) entry which is preliminary data.</text>
</comment>
<evidence type="ECO:0000256" key="1">
    <source>
        <dbReference type="ARBA" id="ARBA00004141"/>
    </source>
</evidence>
<comment type="subcellular location">
    <subcellularLocation>
        <location evidence="1">Membrane</location>
        <topology evidence="1">Multi-pass membrane protein</topology>
    </subcellularLocation>
</comment>
<gene>
    <name evidence="8" type="ORF">ACFQBT_18655</name>
</gene>
<dbReference type="InterPro" id="IPR051328">
    <property type="entry name" value="T7SS_ABC-Transporter"/>
</dbReference>
<dbReference type="RefSeq" id="WP_377825045.1">
    <property type="nucleotide sequence ID" value="NZ_JBHSWJ010000002.1"/>
</dbReference>
<evidence type="ECO:0000256" key="4">
    <source>
        <dbReference type="ARBA" id="ARBA00023136"/>
    </source>
</evidence>
<reference evidence="9" key="1">
    <citation type="journal article" date="2019" name="Int. J. Syst. Evol. Microbiol.">
        <title>The Global Catalogue of Microorganisms (GCM) 10K type strain sequencing project: providing services to taxonomists for standard genome sequencing and annotation.</title>
        <authorList>
            <consortium name="The Broad Institute Genomics Platform"/>
            <consortium name="The Broad Institute Genome Sequencing Center for Infectious Disease"/>
            <person name="Wu L."/>
            <person name="Ma J."/>
        </authorList>
    </citation>
    <scope>NUCLEOTIDE SEQUENCE [LARGE SCALE GENOMIC DNA]</scope>
    <source>
        <strain evidence="9">NBRC 106593</strain>
    </source>
</reference>
<proteinExistence type="predicted"/>
<evidence type="ECO:0000256" key="6">
    <source>
        <dbReference type="SAM" id="Phobius"/>
    </source>
</evidence>
<feature type="transmembrane region" description="Helical" evidence="6">
    <location>
        <begin position="316"/>
        <end position="336"/>
    </location>
</feature>
<sequence>MAREPHDPKHAARTFSQELRSSIDARTVVLMIGVLLLQVAFIWSYVGAFHEPKPKDVPVGIVAPTQQIGEQAVAKLNAIDGSPVKAHVVSSESAARQEIKNVDSSAALVINPSGTQDTLLVASGGGTSVVTSMETVFTRALATQQRTITTTDIVPLQSGDARGLSGFYLAIGWMVGGYLVASLLGIAKGTRAHNLTRATARVLGLVPYAFLSGLGGALVVDQGLGAITGHFWALVGIGTLVSYAASVVTIAFQSFLGVLGIGLAVLLFVVLGNPSAGGAYQSDVLPTFWRVIGDWLPNGCATEAIRRVVYFGGAGVWPFVLTILGWAVAGIVLTLLGTKLLADEEHLSVLLPESEEELDELRRAAAETSDAATEGAQPAS</sequence>
<organism evidence="8 9">
    <name type="scientific">Branchiibius cervicis</name>
    <dbReference type="NCBI Taxonomy" id="908252"/>
    <lineage>
        <taxon>Bacteria</taxon>
        <taxon>Bacillati</taxon>
        <taxon>Actinomycetota</taxon>
        <taxon>Actinomycetes</taxon>
        <taxon>Micrococcales</taxon>
        <taxon>Dermacoccaceae</taxon>
        <taxon>Branchiibius</taxon>
    </lineage>
</organism>
<keyword evidence="4 6" id="KW-0472">Membrane</keyword>
<name>A0ABW2AXE0_9MICO</name>
<evidence type="ECO:0000256" key="5">
    <source>
        <dbReference type="SAM" id="MobiDB-lite"/>
    </source>
</evidence>
<feature type="domain" description="ABC-2 type transporter transmembrane" evidence="7">
    <location>
        <begin position="27"/>
        <end position="336"/>
    </location>
</feature>
<feature type="transmembrane region" description="Helical" evidence="6">
    <location>
        <begin position="259"/>
        <end position="280"/>
    </location>
</feature>
<evidence type="ECO:0000313" key="8">
    <source>
        <dbReference type="EMBL" id="MFC6715734.1"/>
    </source>
</evidence>
<keyword evidence="3 6" id="KW-1133">Transmembrane helix</keyword>
<dbReference type="Proteomes" id="UP001596356">
    <property type="component" value="Unassembled WGS sequence"/>
</dbReference>